<protein>
    <recommendedName>
        <fullName evidence="1">RNA-directed DNA polymerase</fullName>
        <ecNumber evidence="1">2.7.7.49</ecNumber>
    </recommendedName>
</protein>
<proteinExistence type="inferred from homology"/>
<dbReference type="InterPro" id="IPR051083">
    <property type="entry name" value="GrpII_Intron_Splice-Mob/Def"/>
</dbReference>
<dbReference type="InterPro" id="IPR043502">
    <property type="entry name" value="DNA/RNA_pol_sf"/>
</dbReference>
<keyword evidence="5" id="KW-0460">Magnesium</keyword>
<dbReference type="EMBL" id="CP135445">
    <property type="protein sequence ID" value="WRY35650.1"/>
    <property type="molecule type" value="Genomic_DNA"/>
</dbReference>
<evidence type="ECO:0000313" key="11">
    <source>
        <dbReference type="EMBL" id="WRY35650.1"/>
    </source>
</evidence>
<keyword evidence="4" id="KW-0479">Metal-binding</keyword>
<dbReference type="RefSeq" id="WP_330629384.1">
    <property type="nucleotide sequence ID" value="NZ_CP135445.1"/>
</dbReference>
<dbReference type="PANTHER" id="PTHR34047">
    <property type="entry name" value="NUCLEAR INTRON MATURASE 1, MITOCHONDRIAL-RELATED"/>
    <property type="match status" value="1"/>
</dbReference>
<comment type="similarity">
    <text evidence="8">Belongs to the bacterial reverse transcriptase family.</text>
</comment>
<dbReference type="PRINTS" id="PR00866">
    <property type="entry name" value="RNADNAPOLMS"/>
</dbReference>
<evidence type="ECO:0000256" key="6">
    <source>
        <dbReference type="ARBA" id="ARBA00022918"/>
    </source>
</evidence>
<dbReference type="Proteomes" id="UP001623290">
    <property type="component" value="Plasmid unnamed2"/>
</dbReference>
<organism evidence="11 12">
    <name type="scientific">Thioclava litoralis</name>
    <dbReference type="NCBI Taxonomy" id="3076557"/>
    <lineage>
        <taxon>Bacteria</taxon>
        <taxon>Pseudomonadati</taxon>
        <taxon>Pseudomonadota</taxon>
        <taxon>Alphaproteobacteria</taxon>
        <taxon>Rhodobacterales</taxon>
        <taxon>Paracoccaceae</taxon>
        <taxon>Thioclava</taxon>
    </lineage>
</organism>
<dbReference type="EC" id="2.7.7.49" evidence="1"/>
<evidence type="ECO:0000256" key="4">
    <source>
        <dbReference type="ARBA" id="ARBA00022723"/>
    </source>
</evidence>
<dbReference type="PANTHER" id="PTHR34047:SF7">
    <property type="entry name" value="RNA-DIRECTED DNA POLYMERASE"/>
    <property type="match status" value="1"/>
</dbReference>
<dbReference type="InterPro" id="IPR000123">
    <property type="entry name" value="Reverse_transcriptase_msDNA"/>
</dbReference>
<comment type="catalytic activity">
    <reaction evidence="9">
        <text>DNA(n) + a 2'-deoxyribonucleoside 5'-triphosphate = DNA(n+1) + diphosphate</text>
        <dbReference type="Rhea" id="RHEA:22508"/>
        <dbReference type="Rhea" id="RHEA-COMP:17339"/>
        <dbReference type="Rhea" id="RHEA-COMP:17340"/>
        <dbReference type="ChEBI" id="CHEBI:33019"/>
        <dbReference type="ChEBI" id="CHEBI:61560"/>
        <dbReference type="ChEBI" id="CHEBI:173112"/>
        <dbReference type="EC" id="2.7.7.49"/>
    </reaction>
</comment>
<keyword evidence="11" id="KW-0614">Plasmid</keyword>
<evidence type="ECO:0000256" key="7">
    <source>
        <dbReference type="ARBA" id="ARBA00023118"/>
    </source>
</evidence>
<evidence type="ECO:0000256" key="2">
    <source>
        <dbReference type="ARBA" id="ARBA00022679"/>
    </source>
</evidence>
<dbReference type="PROSITE" id="PS50878">
    <property type="entry name" value="RT_POL"/>
    <property type="match status" value="1"/>
</dbReference>
<evidence type="ECO:0000256" key="5">
    <source>
        <dbReference type="ARBA" id="ARBA00022842"/>
    </source>
</evidence>
<evidence type="ECO:0000259" key="10">
    <source>
        <dbReference type="PROSITE" id="PS50878"/>
    </source>
</evidence>
<keyword evidence="6 11" id="KW-0695">RNA-directed DNA polymerase</keyword>
<evidence type="ECO:0000313" key="12">
    <source>
        <dbReference type="Proteomes" id="UP001623290"/>
    </source>
</evidence>
<dbReference type="Pfam" id="PF00078">
    <property type="entry name" value="RVT_1"/>
    <property type="match status" value="1"/>
</dbReference>
<keyword evidence="2" id="KW-0808">Transferase</keyword>
<dbReference type="CDD" id="cd03487">
    <property type="entry name" value="RT_Bac_retron_II"/>
    <property type="match status" value="1"/>
</dbReference>
<keyword evidence="12" id="KW-1185">Reference proteome</keyword>
<sequence>MNAAAECKDLQSTADFLGFAPQHLYYLVEAPENFYVSIEIPKRSDPTQFRTLEIPRTELKGVQKAIYRKILSEHVFDDCVHSYVSSRSIITAAREFCSGKAVLKLDIENFFPTISFKRVLGLFKSFGFTPAAAYILARLTTVNDRIAQGAPTSPVISNLIVRGMDVGMKALARTWEMKYLRYSDDIFFYKHKNFNHPKLTTFAQKIITDAGFTANGDKTKYYAKGVPRTTLGLLTHGDSPKIPGRQRRIYRSLFFKASRNVHWADQNKDRLRGIAEWYKCVYGKDDTYLQYRQVLQNVALIRIHDSYQSN</sequence>
<keyword evidence="7" id="KW-0051">Antiviral defense</keyword>
<gene>
    <name evidence="11" type="ORF">RPE78_17500</name>
</gene>
<evidence type="ECO:0000256" key="8">
    <source>
        <dbReference type="ARBA" id="ARBA00034120"/>
    </source>
</evidence>
<name>A0ABZ1E4M1_9RHOB</name>
<accession>A0ABZ1E4M1</accession>
<dbReference type="InterPro" id="IPR000477">
    <property type="entry name" value="RT_dom"/>
</dbReference>
<evidence type="ECO:0000256" key="3">
    <source>
        <dbReference type="ARBA" id="ARBA00022695"/>
    </source>
</evidence>
<geneLocation type="plasmid" evidence="11 12">
    <name>unnamed2</name>
</geneLocation>
<evidence type="ECO:0000256" key="1">
    <source>
        <dbReference type="ARBA" id="ARBA00012493"/>
    </source>
</evidence>
<dbReference type="SUPFAM" id="SSF56672">
    <property type="entry name" value="DNA/RNA polymerases"/>
    <property type="match status" value="1"/>
</dbReference>
<evidence type="ECO:0000256" key="9">
    <source>
        <dbReference type="ARBA" id="ARBA00048173"/>
    </source>
</evidence>
<keyword evidence="3" id="KW-0548">Nucleotidyltransferase</keyword>
<feature type="domain" description="Reverse transcriptase" evidence="10">
    <location>
        <begin position="22"/>
        <end position="235"/>
    </location>
</feature>
<dbReference type="GO" id="GO:0003964">
    <property type="term" value="F:RNA-directed DNA polymerase activity"/>
    <property type="evidence" value="ECO:0007669"/>
    <property type="project" value="UniProtKB-KW"/>
</dbReference>
<reference evidence="11 12" key="1">
    <citation type="submission" date="2023-09" db="EMBL/GenBank/DDBJ databases">
        <title>Thioclava shenzhenensis sp. nov., a multidrug resistant bacteria-antagonizing species isolated from coastal seawater.</title>
        <authorList>
            <person name="Long M."/>
        </authorList>
    </citation>
    <scope>NUCLEOTIDE SEQUENCE [LARGE SCALE GENOMIC DNA]</scope>
    <source>
        <strain evidence="11 12">FTW29</strain>
        <plasmid evidence="11 12">unnamed2</plasmid>
    </source>
</reference>